<feature type="transmembrane region" description="Helical" evidence="6">
    <location>
        <begin position="78"/>
        <end position="97"/>
    </location>
</feature>
<feature type="transmembrane region" description="Helical" evidence="6">
    <location>
        <begin position="306"/>
        <end position="331"/>
    </location>
</feature>
<sequence length="382" mass="43425">MIQFLKFYGVLNLWRIDKRILAQFDLFSIILIIPLIITSNWLIGEAVPALAQKQATYVGVAFLAFLAIFLLPIRRMSWIIPLIYWLSITLLLGVEFFGHARLGAQRWIDIPFINATIQPSEFVKPALILMLAYLINKSPPPAEGYRLKEFFKMAFYILLPFILIAKEPDLGTALVLLLIGFGILFYIGVHWKIWAFLFGGMLIFSPIAYKFLLHDYQRTRVLDFVSEKPSYHVQQSIIAIGSGGFSGKSKDDATQTQMRFLPIATSDFIFAFLVERSGFLGALGIILIYIMLILHLMSLSIFSSDYFIKVVTISIAFMIFIYMGVNISMTIGYAPVVGVPLPMFSYGGSSFINFMILFAIMQNLITFRYKDMYDGRGTKSFI</sequence>
<gene>
    <name evidence="7" type="ordered locus">Suden_0782</name>
</gene>
<feature type="transmembrane region" description="Helical" evidence="6">
    <location>
        <begin position="194"/>
        <end position="212"/>
    </location>
</feature>
<evidence type="ECO:0000313" key="8">
    <source>
        <dbReference type="Proteomes" id="UP000002714"/>
    </source>
</evidence>
<dbReference type="PANTHER" id="PTHR30474">
    <property type="entry name" value="CELL CYCLE PROTEIN"/>
    <property type="match status" value="1"/>
</dbReference>
<feature type="transmembrane region" description="Helical" evidence="6">
    <location>
        <begin position="351"/>
        <end position="369"/>
    </location>
</feature>
<dbReference type="KEGG" id="tdn:Suden_0782"/>
<dbReference type="PANTHER" id="PTHR30474:SF1">
    <property type="entry name" value="PEPTIDOGLYCAN GLYCOSYLTRANSFERASE MRDB"/>
    <property type="match status" value="1"/>
</dbReference>
<dbReference type="Proteomes" id="UP000002714">
    <property type="component" value="Chromosome"/>
</dbReference>
<feature type="transmembrane region" description="Helical" evidence="6">
    <location>
        <begin position="147"/>
        <end position="164"/>
    </location>
</feature>
<organism evidence="7 8">
    <name type="scientific">Sulfurimonas denitrificans (strain ATCC 33889 / DSM 1251)</name>
    <name type="common">Thiomicrospira denitrificans (strain ATCC 33889 / DSM 1251)</name>
    <dbReference type="NCBI Taxonomy" id="326298"/>
    <lineage>
        <taxon>Bacteria</taxon>
        <taxon>Pseudomonadati</taxon>
        <taxon>Campylobacterota</taxon>
        <taxon>Epsilonproteobacteria</taxon>
        <taxon>Campylobacterales</taxon>
        <taxon>Sulfurimonadaceae</taxon>
        <taxon>Sulfurimonas</taxon>
    </lineage>
</organism>
<evidence type="ECO:0000256" key="5">
    <source>
        <dbReference type="ARBA" id="ARBA00023136"/>
    </source>
</evidence>
<dbReference type="AlphaFoldDB" id="Q30SH0"/>
<name>Q30SH0_SULDN</name>
<protein>
    <submittedName>
        <fullName evidence="7">Cell cycle protein</fullName>
    </submittedName>
</protein>
<evidence type="ECO:0000256" key="3">
    <source>
        <dbReference type="ARBA" id="ARBA00022960"/>
    </source>
</evidence>
<feature type="transmembrane region" description="Helical" evidence="6">
    <location>
        <begin position="170"/>
        <end position="187"/>
    </location>
</feature>
<reference evidence="7 8" key="1">
    <citation type="journal article" date="2008" name="Appl. Environ. Microbiol.">
        <title>Genome of the epsilonproteobacterial chemolithoautotroph Sulfurimonas denitrificans.</title>
        <authorList>
            <person name="Sievert S.M."/>
            <person name="Scott K.M."/>
            <person name="Klotz M.G."/>
            <person name="Chain P.S.G."/>
            <person name="Hauser L.J."/>
            <person name="Hemp J."/>
            <person name="Huegler M."/>
            <person name="Land M."/>
            <person name="Lapidus A."/>
            <person name="Larimer F.W."/>
            <person name="Lucas S."/>
            <person name="Malfatti S.A."/>
            <person name="Meyer F."/>
            <person name="Paulsen I.T."/>
            <person name="Ren Q."/>
            <person name="Simon J."/>
            <person name="Bailey K."/>
            <person name="Diaz E."/>
            <person name="Fitzpatrick K.A."/>
            <person name="Glover B."/>
            <person name="Gwatney N."/>
            <person name="Korajkic A."/>
            <person name="Long A."/>
            <person name="Mobberley J.M."/>
            <person name="Pantry S.N."/>
            <person name="Pazder G."/>
            <person name="Peterson S."/>
            <person name="Quintanilla J.D."/>
            <person name="Sprinkle R."/>
            <person name="Stephens J."/>
            <person name="Thomas P."/>
            <person name="Vaughn R."/>
            <person name="Weber M.J."/>
            <person name="Wooten L.L."/>
        </authorList>
    </citation>
    <scope>NUCLEOTIDE SEQUENCE [LARGE SCALE GENOMIC DNA]</scope>
    <source>
        <strain evidence="8">ATCC 33889 / DSM 1251</strain>
    </source>
</reference>
<feature type="transmembrane region" description="Helical" evidence="6">
    <location>
        <begin position="268"/>
        <end position="294"/>
    </location>
</feature>
<evidence type="ECO:0000256" key="6">
    <source>
        <dbReference type="SAM" id="Phobius"/>
    </source>
</evidence>
<keyword evidence="5 6" id="KW-0472">Membrane</keyword>
<keyword evidence="4 6" id="KW-1133">Transmembrane helix</keyword>
<comment type="subcellular location">
    <subcellularLocation>
        <location evidence="1">Membrane</location>
        <topology evidence="1">Multi-pass membrane protein</topology>
    </subcellularLocation>
</comment>
<dbReference type="HOGENOM" id="CLU_029243_2_1_7"/>
<dbReference type="GO" id="GO:0005886">
    <property type="term" value="C:plasma membrane"/>
    <property type="evidence" value="ECO:0007669"/>
    <property type="project" value="TreeGrafter"/>
</dbReference>
<dbReference type="GO" id="GO:0015648">
    <property type="term" value="F:lipid-linked peptidoglycan transporter activity"/>
    <property type="evidence" value="ECO:0007669"/>
    <property type="project" value="TreeGrafter"/>
</dbReference>
<evidence type="ECO:0000256" key="2">
    <source>
        <dbReference type="ARBA" id="ARBA00022692"/>
    </source>
</evidence>
<evidence type="ECO:0000256" key="1">
    <source>
        <dbReference type="ARBA" id="ARBA00004141"/>
    </source>
</evidence>
<proteinExistence type="predicted"/>
<dbReference type="eggNOG" id="COG0772">
    <property type="taxonomic scope" value="Bacteria"/>
</dbReference>
<dbReference type="GO" id="GO:0008360">
    <property type="term" value="P:regulation of cell shape"/>
    <property type="evidence" value="ECO:0007669"/>
    <property type="project" value="UniProtKB-KW"/>
</dbReference>
<dbReference type="InterPro" id="IPR001182">
    <property type="entry name" value="FtsW/RodA"/>
</dbReference>
<feature type="transmembrane region" description="Helical" evidence="6">
    <location>
        <begin position="55"/>
        <end position="71"/>
    </location>
</feature>
<dbReference type="STRING" id="326298.Suden_0782"/>
<accession>Q30SH0</accession>
<feature type="transmembrane region" description="Helical" evidence="6">
    <location>
        <begin position="20"/>
        <end position="43"/>
    </location>
</feature>
<dbReference type="GO" id="GO:0032153">
    <property type="term" value="C:cell division site"/>
    <property type="evidence" value="ECO:0007669"/>
    <property type="project" value="TreeGrafter"/>
</dbReference>
<keyword evidence="3" id="KW-0133">Cell shape</keyword>
<dbReference type="EMBL" id="CP000153">
    <property type="protein sequence ID" value="ABB44061.1"/>
    <property type="molecule type" value="Genomic_DNA"/>
</dbReference>
<keyword evidence="8" id="KW-1185">Reference proteome</keyword>
<evidence type="ECO:0000256" key="4">
    <source>
        <dbReference type="ARBA" id="ARBA00022989"/>
    </source>
</evidence>
<keyword evidence="2 6" id="KW-0812">Transmembrane</keyword>
<dbReference type="GO" id="GO:0051301">
    <property type="term" value="P:cell division"/>
    <property type="evidence" value="ECO:0007669"/>
    <property type="project" value="InterPro"/>
</dbReference>
<dbReference type="Pfam" id="PF01098">
    <property type="entry name" value="FTSW_RODA_SPOVE"/>
    <property type="match status" value="1"/>
</dbReference>
<evidence type="ECO:0000313" key="7">
    <source>
        <dbReference type="EMBL" id="ABB44061.1"/>
    </source>
</evidence>